<proteinExistence type="predicted"/>
<dbReference type="RefSeq" id="WP_006665267.1">
    <property type="nucleotide sequence ID" value="NZ_AOIP01000017.1"/>
</dbReference>
<dbReference type="OrthoDB" id="168704at2157"/>
<accession>M0B796</accession>
<protein>
    <recommendedName>
        <fullName evidence="3">Phage-related replication protein</fullName>
    </recommendedName>
</protein>
<name>M0B796_9EURY</name>
<dbReference type="InterPro" id="IPR038128">
    <property type="entry name" value="Gamma_PGA_hydro_sf"/>
</dbReference>
<dbReference type="PATRIC" id="fig|1227491.4.peg.1853"/>
<evidence type="ECO:0000313" key="1">
    <source>
        <dbReference type="EMBL" id="ELZ06690.1"/>
    </source>
</evidence>
<evidence type="ECO:0000313" key="2">
    <source>
        <dbReference type="Proteomes" id="UP000011591"/>
    </source>
</evidence>
<sequence>MRENGTGDGDRQTRSRRRIIAAGAGLLGIGALTTSVRTQVADSRAKMQSGSDQWVYADGCETVDHWEATLETAAADWESRSSSEQYCSVPCQLVENEQVAIGQQIRIGREATADGFENAVYTVASNHEGEMLRLTASGLDRIGASDSSTGAVGAQAAHPDYDTRQAGELNDEFVEYGIEGDGVVVIAPHGGYIEYGTDFQASRVAEAVDGAGWICSGFNDGGGAFTRWHTYSTELHRRSFPALDALLDQQFDWSVAFHGYADDGVLIGGTAERSDKDTVKDAIAERLPDRTVEIVDRDATAYTGANPENVLNELAPIGRTIQIEQATDIRQSDWAAVADGVTDAIETLRA</sequence>
<gene>
    <name evidence="1" type="ORF">C480_08968</name>
</gene>
<evidence type="ECO:0008006" key="3">
    <source>
        <dbReference type="Google" id="ProtNLM"/>
    </source>
</evidence>
<dbReference type="InterPro" id="IPR008585">
    <property type="entry name" value="Gamma_PGA_hydro"/>
</dbReference>
<dbReference type="Pfam" id="PF05908">
    <property type="entry name" value="Gamma_PGA_hydro"/>
    <property type="match status" value="1"/>
</dbReference>
<dbReference type="AlphaFoldDB" id="M0B796"/>
<reference evidence="1 2" key="1">
    <citation type="journal article" date="2014" name="PLoS Genet.">
        <title>Phylogenetically driven sequencing of extremely halophilic archaea reveals strategies for static and dynamic osmo-response.</title>
        <authorList>
            <person name="Becker E.A."/>
            <person name="Seitzer P.M."/>
            <person name="Tritt A."/>
            <person name="Larsen D."/>
            <person name="Krusor M."/>
            <person name="Yao A.I."/>
            <person name="Wu D."/>
            <person name="Madern D."/>
            <person name="Eisen J.A."/>
            <person name="Darling A.E."/>
            <person name="Facciotti M.T."/>
        </authorList>
    </citation>
    <scope>NUCLEOTIDE SEQUENCE [LARGE SCALE GENOMIC DNA]</scope>
    <source>
        <strain evidence="1 2">DSM 13077</strain>
    </source>
</reference>
<dbReference type="Gene3D" id="3.40.630.100">
    <property type="entry name" value="Poly-gamma-glutamate hydrolase, zinc-binding motif"/>
    <property type="match status" value="1"/>
</dbReference>
<dbReference type="EMBL" id="AOIP01000017">
    <property type="protein sequence ID" value="ELZ06690.1"/>
    <property type="molecule type" value="Genomic_DNA"/>
</dbReference>
<comment type="caution">
    <text evidence="1">The sequence shown here is derived from an EMBL/GenBank/DDBJ whole genome shotgun (WGS) entry which is preliminary data.</text>
</comment>
<organism evidence="1 2">
    <name type="scientific">Natrialba aegyptia DSM 13077</name>
    <dbReference type="NCBI Taxonomy" id="1227491"/>
    <lineage>
        <taxon>Archaea</taxon>
        <taxon>Methanobacteriati</taxon>
        <taxon>Methanobacteriota</taxon>
        <taxon>Stenosarchaea group</taxon>
        <taxon>Halobacteria</taxon>
        <taxon>Halobacteriales</taxon>
        <taxon>Natrialbaceae</taxon>
        <taxon>Natrialba</taxon>
    </lineage>
</organism>
<keyword evidence="2" id="KW-1185">Reference proteome</keyword>
<dbReference type="Proteomes" id="UP000011591">
    <property type="component" value="Unassembled WGS sequence"/>
</dbReference>